<dbReference type="KEGG" id="lbt:AYR52_05610"/>
<dbReference type="NCBIfam" id="TIGR01509">
    <property type="entry name" value="HAD-SF-IA-v3"/>
    <property type="match status" value="1"/>
</dbReference>
<dbReference type="SUPFAM" id="SSF56784">
    <property type="entry name" value="HAD-like"/>
    <property type="match status" value="1"/>
</dbReference>
<dbReference type="InterPro" id="IPR051806">
    <property type="entry name" value="HAD-like_SPP"/>
</dbReference>
<dbReference type="InterPro" id="IPR036412">
    <property type="entry name" value="HAD-like_sf"/>
</dbReference>
<dbReference type="GeneID" id="42982716"/>
<organism evidence="1 2">
    <name type="scientific">Loigolactobacillus backii</name>
    <dbReference type="NCBI Taxonomy" id="375175"/>
    <lineage>
        <taxon>Bacteria</taxon>
        <taxon>Bacillati</taxon>
        <taxon>Bacillota</taxon>
        <taxon>Bacilli</taxon>
        <taxon>Lactobacillales</taxon>
        <taxon>Lactobacillaceae</taxon>
        <taxon>Loigolactobacillus</taxon>
    </lineage>
</organism>
<dbReference type="InterPro" id="IPR041492">
    <property type="entry name" value="HAD_2"/>
</dbReference>
<dbReference type="PRINTS" id="PR00413">
    <property type="entry name" value="HADHALOGNASE"/>
</dbReference>
<reference evidence="1 2" key="1">
    <citation type="submission" date="2016-03" db="EMBL/GenBank/DDBJ databases">
        <title>Pediococcus and Lactobacillus from brewery environment - whole genome sequencing and assembly.</title>
        <authorList>
            <person name="Behr J."/>
            <person name="Geissler A.J."/>
            <person name="Vogel R.F."/>
        </authorList>
    </citation>
    <scope>NUCLEOTIDE SEQUENCE [LARGE SCALE GENOMIC DNA]</scope>
    <source>
        <strain evidence="1 2">TMW 1.1989</strain>
    </source>
</reference>
<proteinExistence type="predicted"/>
<dbReference type="SFLD" id="SFLDS00003">
    <property type="entry name" value="Haloacid_Dehalogenase"/>
    <property type="match status" value="1"/>
</dbReference>
<dbReference type="PANTHER" id="PTHR43481:SF4">
    <property type="entry name" value="GLYCEROL-1-PHOSPHATE PHOSPHOHYDROLASE 1-RELATED"/>
    <property type="match status" value="1"/>
</dbReference>
<dbReference type="AlphaFoldDB" id="A0A192H5C3"/>
<dbReference type="Gene3D" id="3.40.50.1000">
    <property type="entry name" value="HAD superfamily/HAD-like"/>
    <property type="match status" value="1"/>
</dbReference>
<dbReference type="Proteomes" id="UP000078582">
    <property type="component" value="Chromosome"/>
</dbReference>
<dbReference type="OrthoDB" id="9797743at2"/>
<sequence length="218" mass="24098">MLKAVIFDLDGVLIDSEPYYFEQKMAYFKKIGLTVEKNQIKAMYGRNLRHEWPRLLPGKSPEVYLKLQADYTHFKQQHPMDYVKRVNPQAKETLVALNQLGLTCAVASAGDFSSINGVLDATKLQSLFALVVSGESFKHSKPDPAIYNATLKQLKVAAGEALAVEDSAIGIQAAKAAKIKVVALRPLSQMITIDQSQADVRILKLIQVVSLAKEQLQA</sequence>
<dbReference type="GO" id="GO:0050308">
    <property type="term" value="F:sugar-phosphatase activity"/>
    <property type="evidence" value="ECO:0007669"/>
    <property type="project" value="TreeGrafter"/>
</dbReference>
<dbReference type="SFLD" id="SFLDG01129">
    <property type="entry name" value="C1.5:_HAD__Beta-PGM__Phosphata"/>
    <property type="match status" value="1"/>
</dbReference>
<name>A0A192H5C3_9LACO</name>
<dbReference type="InterPro" id="IPR023214">
    <property type="entry name" value="HAD_sf"/>
</dbReference>
<gene>
    <name evidence="1" type="ORF">AYR53_10640</name>
</gene>
<accession>A0A192H5C3</accession>
<evidence type="ECO:0000313" key="2">
    <source>
        <dbReference type="Proteomes" id="UP000078582"/>
    </source>
</evidence>
<dbReference type="CDD" id="cd07505">
    <property type="entry name" value="HAD_BPGM-like"/>
    <property type="match status" value="1"/>
</dbReference>
<dbReference type="RefSeq" id="WP_068224922.1">
    <property type="nucleotide sequence ID" value="NZ_CP014623.1"/>
</dbReference>
<dbReference type="STRING" id="375175.AYR53_10640"/>
<dbReference type="InterPro" id="IPR023198">
    <property type="entry name" value="PGP-like_dom2"/>
</dbReference>
<dbReference type="EMBL" id="CP014873">
    <property type="protein sequence ID" value="ANK63181.1"/>
    <property type="molecule type" value="Genomic_DNA"/>
</dbReference>
<protein>
    <submittedName>
        <fullName evidence="1">Uncharacterized protein</fullName>
    </submittedName>
</protein>
<dbReference type="Gene3D" id="1.10.150.240">
    <property type="entry name" value="Putative phosphatase, domain 2"/>
    <property type="match status" value="1"/>
</dbReference>
<evidence type="ECO:0000313" key="1">
    <source>
        <dbReference type="EMBL" id="ANK63181.1"/>
    </source>
</evidence>
<dbReference type="SFLD" id="SFLDG01135">
    <property type="entry name" value="C1.5.6:_HAD__Beta-PGM__Phospha"/>
    <property type="match status" value="1"/>
</dbReference>
<dbReference type="InterPro" id="IPR006439">
    <property type="entry name" value="HAD-SF_hydro_IA"/>
</dbReference>
<dbReference type="Pfam" id="PF13419">
    <property type="entry name" value="HAD_2"/>
    <property type="match status" value="1"/>
</dbReference>
<keyword evidence="2" id="KW-1185">Reference proteome</keyword>
<dbReference type="PANTHER" id="PTHR43481">
    <property type="entry name" value="FRUCTOSE-1-PHOSPHATE PHOSPHATASE"/>
    <property type="match status" value="1"/>
</dbReference>